<dbReference type="InterPro" id="IPR014440">
    <property type="entry name" value="HCCAis_GSTk"/>
</dbReference>
<dbReference type="GO" id="GO:0004602">
    <property type="term" value="F:glutathione peroxidase activity"/>
    <property type="evidence" value="ECO:0007669"/>
    <property type="project" value="TreeGrafter"/>
</dbReference>
<dbReference type="GO" id="GO:0018845">
    <property type="term" value="F:2-hydroxychromene-2-carboxylate isomerase activity"/>
    <property type="evidence" value="ECO:0007669"/>
    <property type="project" value="UniProtKB-UniRule"/>
</dbReference>
<dbReference type="InterPro" id="IPR044087">
    <property type="entry name" value="NahD-like"/>
</dbReference>
<dbReference type="EMBL" id="FOSZ01000003">
    <property type="protein sequence ID" value="SFK97029.1"/>
    <property type="molecule type" value="Genomic_DNA"/>
</dbReference>
<comment type="catalytic activity">
    <reaction evidence="1">
        <text>2-hydroxychromene-2-carboxylate = (3E)-4-(2-hydroxyphenyl)-2-oxobut-3-enoate</text>
        <dbReference type="Rhea" id="RHEA:27401"/>
        <dbReference type="ChEBI" id="CHEBI:59350"/>
        <dbReference type="ChEBI" id="CHEBI:59353"/>
        <dbReference type="EC" id="5.99.1.4"/>
    </reaction>
</comment>
<dbReference type="Proteomes" id="UP000198851">
    <property type="component" value="Unassembled WGS sequence"/>
</dbReference>
<protein>
    <recommendedName>
        <fullName evidence="1">2-hydroxychromene-2-carboxylate isomerase</fullName>
        <ecNumber evidence="1">5.99.1.4</ecNumber>
    </recommendedName>
</protein>
<gene>
    <name evidence="4" type="ORF">SAMN04488036_103441</name>
</gene>
<dbReference type="Pfam" id="PF01323">
    <property type="entry name" value="DSBA"/>
    <property type="match status" value="1"/>
</dbReference>
<dbReference type="OrthoDB" id="5244108at2"/>
<reference evidence="5" key="1">
    <citation type="submission" date="2016-10" db="EMBL/GenBank/DDBJ databases">
        <authorList>
            <person name="Varghese N."/>
            <person name="Submissions S."/>
        </authorList>
    </citation>
    <scope>NUCLEOTIDE SEQUENCE [LARGE SCALE GENOMIC DNA]</scope>
    <source>
        <strain evidence="5">DSM 28453</strain>
    </source>
</reference>
<sequence>MTIRAIEYFYSTHSAFAYLGAKRLAEICTAHDCRLIHRPFELSPVVEAAGGLSFAGRKQTHVDYFFGREIERWAEYRGVPVIAHRPTYHDNALHLSSGMLIAAEQAGLDLDALSFAMLQGHWRDDIDLANPEDLAQVARAVEIDPAPLLSASMTPNVQAVFQANTREALARGVFGSPTYFVDGDMFYGQDHLELLERALVQPFAPSGFRNPPVGG</sequence>
<dbReference type="AlphaFoldDB" id="A0A1I4DVN3"/>
<keyword evidence="5" id="KW-1185">Reference proteome</keyword>
<organism evidence="4 5">
    <name type="scientific">Shimia haliotis</name>
    <dbReference type="NCBI Taxonomy" id="1280847"/>
    <lineage>
        <taxon>Bacteria</taxon>
        <taxon>Pseudomonadati</taxon>
        <taxon>Pseudomonadota</taxon>
        <taxon>Alphaproteobacteria</taxon>
        <taxon>Rhodobacterales</taxon>
        <taxon>Roseobacteraceae</taxon>
    </lineage>
</organism>
<dbReference type="PANTHER" id="PTHR42943:SF2">
    <property type="entry name" value="GLUTATHIONE S-TRANSFERASE KAPPA 1"/>
    <property type="match status" value="1"/>
</dbReference>
<dbReference type="STRING" id="1280847.SAMN04488036_103441"/>
<dbReference type="EC" id="5.99.1.4" evidence="1"/>
<evidence type="ECO:0000256" key="1">
    <source>
        <dbReference type="PIRNR" id="PIRNR006386"/>
    </source>
</evidence>
<dbReference type="GO" id="GO:1901170">
    <property type="term" value="P:naphthalene catabolic process"/>
    <property type="evidence" value="ECO:0007669"/>
    <property type="project" value="InterPro"/>
</dbReference>
<name>A0A1I4DVN3_9RHOB</name>
<comment type="similarity">
    <text evidence="1">Belongs to the GST superfamily. NadH family.</text>
</comment>
<dbReference type="GO" id="GO:0004364">
    <property type="term" value="F:glutathione transferase activity"/>
    <property type="evidence" value="ECO:0007669"/>
    <property type="project" value="TreeGrafter"/>
</dbReference>
<dbReference type="GO" id="GO:0006749">
    <property type="term" value="P:glutathione metabolic process"/>
    <property type="evidence" value="ECO:0007669"/>
    <property type="project" value="TreeGrafter"/>
</dbReference>
<dbReference type="InterPro" id="IPR036249">
    <property type="entry name" value="Thioredoxin-like_sf"/>
</dbReference>
<dbReference type="InterPro" id="IPR001853">
    <property type="entry name" value="DSBA-like_thioredoxin_dom"/>
</dbReference>
<dbReference type="InterPro" id="IPR051924">
    <property type="entry name" value="GST_Kappa/NadH"/>
</dbReference>
<evidence type="ECO:0000256" key="2">
    <source>
        <dbReference type="PIRSR" id="PIRSR006386-1"/>
    </source>
</evidence>
<proteinExistence type="inferred from homology"/>
<dbReference type="SUPFAM" id="SSF52833">
    <property type="entry name" value="Thioredoxin-like"/>
    <property type="match status" value="1"/>
</dbReference>
<feature type="domain" description="DSBA-like thioredoxin" evidence="3">
    <location>
        <begin position="6"/>
        <end position="199"/>
    </location>
</feature>
<dbReference type="PANTHER" id="PTHR42943">
    <property type="entry name" value="GLUTATHIONE S-TRANSFERASE KAPPA"/>
    <property type="match status" value="1"/>
</dbReference>
<keyword evidence="1 4" id="KW-0413">Isomerase</keyword>
<evidence type="ECO:0000313" key="4">
    <source>
        <dbReference type="EMBL" id="SFK97029.1"/>
    </source>
</evidence>
<accession>A0A1I4DVN3</accession>
<evidence type="ECO:0000313" key="5">
    <source>
        <dbReference type="Proteomes" id="UP000198851"/>
    </source>
</evidence>
<dbReference type="RefSeq" id="WP_093323470.1">
    <property type="nucleotide sequence ID" value="NZ_FOSZ01000003.1"/>
</dbReference>
<dbReference type="PIRSF" id="PIRSF006386">
    <property type="entry name" value="HCCAis_GSTk"/>
    <property type="match status" value="1"/>
</dbReference>
<dbReference type="Gene3D" id="3.40.30.10">
    <property type="entry name" value="Glutaredoxin"/>
    <property type="match status" value="1"/>
</dbReference>
<evidence type="ECO:0000259" key="3">
    <source>
        <dbReference type="Pfam" id="PF01323"/>
    </source>
</evidence>
<feature type="active site" description="Nucleophile" evidence="2">
    <location>
        <position position="14"/>
    </location>
</feature>
<dbReference type="CDD" id="cd03022">
    <property type="entry name" value="DsbA_HCCA_Iso"/>
    <property type="match status" value="1"/>
</dbReference>